<name>A0A4Q0A093_9FUNG</name>
<evidence type="ECO:0000256" key="3">
    <source>
        <dbReference type="ARBA" id="ARBA00023128"/>
    </source>
</evidence>
<proteinExistence type="inferred from homology"/>
<protein>
    <recommendedName>
        <fullName evidence="4">Small ribosomal subunit protein mS41</fullName>
    </recommendedName>
</protein>
<dbReference type="PANTHER" id="PTHR28235">
    <property type="entry name" value="PROTEIN FYV4, MITOCHONDRIAL"/>
    <property type="match status" value="1"/>
</dbReference>
<dbReference type="InterPro" id="IPR039603">
    <property type="entry name" value="Ribosomal_mS41"/>
</dbReference>
<organism evidence="6 7">
    <name type="scientific">Dimargaris cristalligena</name>
    <dbReference type="NCBI Taxonomy" id="215637"/>
    <lineage>
        <taxon>Eukaryota</taxon>
        <taxon>Fungi</taxon>
        <taxon>Fungi incertae sedis</taxon>
        <taxon>Zoopagomycota</taxon>
        <taxon>Kickxellomycotina</taxon>
        <taxon>Dimargaritomycetes</taxon>
        <taxon>Dimargaritales</taxon>
        <taxon>Dimargaritaceae</taxon>
        <taxon>Dimargaris</taxon>
    </lineage>
</organism>
<evidence type="ECO:0000313" key="7">
    <source>
        <dbReference type="Proteomes" id="UP000268162"/>
    </source>
</evidence>
<dbReference type="AlphaFoldDB" id="A0A4Q0A093"/>
<feature type="domain" description="Small ribosomal subunit protein mS41 SAM" evidence="5">
    <location>
        <begin position="39"/>
        <end position="95"/>
    </location>
</feature>
<accession>A0A4Q0A093</accession>
<evidence type="ECO:0000259" key="5">
    <source>
        <dbReference type="SMART" id="SM01238"/>
    </source>
</evidence>
<comment type="similarity">
    <text evidence="2">Belongs to the mitochondrion-specific ribosomal protein mS41 family.</text>
</comment>
<evidence type="ECO:0000313" key="6">
    <source>
        <dbReference type="EMBL" id="RKP38520.1"/>
    </source>
</evidence>
<dbReference type="EMBL" id="ML002358">
    <property type="protein sequence ID" value="RKP38520.1"/>
    <property type="molecule type" value="Genomic_DNA"/>
</dbReference>
<dbReference type="InterPro" id="IPR019083">
    <property type="entry name" value="SAM_Ribosomal_mS41"/>
</dbReference>
<dbReference type="GO" id="GO:0005739">
    <property type="term" value="C:mitochondrion"/>
    <property type="evidence" value="ECO:0007669"/>
    <property type="project" value="UniProtKB-SubCell"/>
</dbReference>
<dbReference type="Pfam" id="PF09597">
    <property type="entry name" value="SAM_Ribosomal_mS41"/>
    <property type="match status" value="1"/>
</dbReference>
<dbReference type="PANTHER" id="PTHR28235:SF1">
    <property type="entry name" value="SMALL RIBOSOMAL SUBUNIT PROTEIN MS41"/>
    <property type="match status" value="1"/>
</dbReference>
<sequence length="111" mass="12971">MAYLFTKATTGTTIFRSHVRPLNKILPKTVPEARNGMDSQKFLETIGRGCEKLSAKIPDWETLFTMSSSDMKHKHSIPTPQRKWVLSWTEKYRQDIDPYFIRPSRKGQKKK</sequence>
<dbReference type="Proteomes" id="UP000268162">
    <property type="component" value="Unassembled WGS sequence"/>
</dbReference>
<keyword evidence="7" id="KW-1185">Reference proteome</keyword>
<dbReference type="SMART" id="SM01238">
    <property type="entry name" value="IGR"/>
    <property type="match status" value="1"/>
</dbReference>
<evidence type="ECO:0000256" key="2">
    <source>
        <dbReference type="ARBA" id="ARBA00010492"/>
    </source>
</evidence>
<gene>
    <name evidence="6" type="ORF">BJ085DRAFT_35705</name>
</gene>
<reference evidence="7" key="1">
    <citation type="journal article" date="2018" name="Nat. Microbiol.">
        <title>Leveraging single-cell genomics to expand the fungal tree of life.</title>
        <authorList>
            <person name="Ahrendt S.R."/>
            <person name="Quandt C.A."/>
            <person name="Ciobanu D."/>
            <person name="Clum A."/>
            <person name="Salamov A."/>
            <person name="Andreopoulos B."/>
            <person name="Cheng J.F."/>
            <person name="Woyke T."/>
            <person name="Pelin A."/>
            <person name="Henrissat B."/>
            <person name="Reynolds N.K."/>
            <person name="Benny G.L."/>
            <person name="Smith M.E."/>
            <person name="James T.Y."/>
            <person name="Grigoriev I.V."/>
        </authorList>
    </citation>
    <scope>NUCLEOTIDE SEQUENCE [LARGE SCALE GENOMIC DNA]</scope>
    <source>
        <strain evidence="7">RSA 468</strain>
    </source>
</reference>
<evidence type="ECO:0000256" key="1">
    <source>
        <dbReference type="ARBA" id="ARBA00004173"/>
    </source>
</evidence>
<dbReference type="OrthoDB" id="18595at2759"/>
<dbReference type="STRING" id="215637.A0A4Q0A093"/>
<evidence type="ECO:0000256" key="4">
    <source>
        <dbReference type="ARBA" id="ARBA00035129"/>
    </source>
</evidence>
<comment type="subcellular location">
    <subcellularLocation>
        <location evidence="1">Mitochondrion</location>
    </subcellularLocation>
</comment>
<keyword evidence="3" id="KW-0496">Mitochondrion</keyword>